<dbReference type="EMBL" id="AP021875">
    <property type="protein sequence ID" value="BBO72834.1"/>
    <property type="molecule type" value="Genomic_DNA"/>
</dbReference>
<dbReference type="InterPro" id="IPR013237">
    <property type="entry name" value="Phage_T7_Gp4_N"/>
</dbReference>
<dbReference type="GO" id="GO:0006260">
    <property type="term" value="P:DNA replication"/>
    <property type="evidence" value="ECO:0007669"/>
    <property type="project" value="InterPro"/>
</dbReference>
<dbReference type="SUPFAM" id="SSF56731">
    <property type="entry name" value="DNA primase core"/>
    <property type="match status" value="1"/>
</dbReference>
<dbReference type="Gene3D" id="3.40.1360.10">
    <property type="match status" value="1"/>
</dbReference>
<evidence type="ECO:0000313" key="2">
    <source>
        <dbReference type="EMBL" id="BBO72834.1"/>
    </source>
</evidence>
<protein>
    <recommendedName>
        <fullName evidence="1">DNA primase/helicase Gp4 N-terminal Bacteriophage T7-like domain-containing protein</fullName>
    </recommendedName>
</protein>
<dbReference type="Pfam" id="PF13155">
    <property type="entry name" value="Toprim_2"/>
    <property type="match status" value="1"/>
</dbReference>
<proteinExistence type="predicted"/>
<evidence type="ECO:0000259" key="1">
    <source>
        <dbReference type="Pfam" id="PF08273"/>
    </source>
</evidence>
<name>A0A5K7Z2Z9_9BACT</name>
<dbReference type="Pfam" id="PF08273">
    <property type="entry name" value="Zn_Ribbon_Prim"/>
    <property type="match status" value="1"/>
</dbReference>
<accession>A0A5K7Z2Z9</accession>
<dbReference type="InterPro" id="IPR034154">
    <property type="entry name" value="TOPRIM_DnaG/twinkle"/>
</dbReference>
<dbReference type="Gene3D" id="3.90.580.10">
    <property type="entry name" value="Zinc finger, CHC2-type domain"/>
    <property type="match status" value="1"/>
</dbReference>
<reference evidence="2 3" key="1">
    <citation type="submission" date="2019-11" db="EMBL/GenBank/DDBJ databases">
        <title>Comparative genomics of hydrocarbon-degrading Desulfosarcina strains.</title>
        <authorList>
            <person name="Watanabe M."/>
            <person name="Kojima H."/>
            <person name="Fukui M."/>
        </authorList>
    </citation>
    <scope>NUCLEOTIDE SEQUENCE [LARGE SCALE GENOMIC DNA]</scope>
    <source>
        <strain evidence="2 3">PP31</strain>
    </source>
</reference>
<dbReference type="KEGG" id="dwd:DSCW_02510"/>
<dbReference type="SUPFAM" id="SSF57783">
    <property type="entry name" value="Zinc beta-ribbon"/>
    <property type="match status" value="1"/>
</dbReference>
<dbReference type="GO" id="GO:0008270">
    <property type="term" value="F:zinc ion binding"/>
    <property type="evidence" value="ECO:0007669"/>
    <property type="project" value="InterPro"/>
</dbReference>
<gene>
    <name evidence="2" type="ORF">DSCW_02510</name>
</gene>
<evidence type="ECO:0000313" key="3">
    <source>
        <dbReference type="Proteomes" id="UP000427769"/>
    </source>
</evidence>
<keyword evidence="3" id="KW-1185">Reference proteome</keyword>
<dbReference type="GO" id="GO:0003677">
    <property type="term" value="F:DNA binding"/>
    <property type="evidence" value="ECO:0007669"/>
    <property type="project" value="InterPro"/>
</dbReference>
<dbReference type="InterPro" id="IPR036977">
    <property type="entry name" value="DNA_primase_Znf_CHC2"/>
</dbReference>
<dbReference type="GO" id="GO:0004386">
    <property type="term" value="F:helicase activity"/>
    <property type="evidence" value="ECO:0007669"/>
    <property type="project" value="InterPro"/>
</dbReference>
<organism evidence="2 3">
    <name type="scientific">Desulfosarcina widdelii</name>
    <dbReference type="NCBI Taxonomy" id="947919"/>
    <lineage>
        <taxon>Bacteria</taxon>
        <taxon>Pseudomonadati</taxon>
        <taxon>Thermodesulfobacteriota</taxon>
        <taxon>Desulfobacteria</taxon>
        <taxon>Desulfobacterales</taxon>
        <taxon>Desulfosarcinaceae</taxon>
        <taxon>Desulfosarcina</taxon>
    </lineage>
</organism>
<dbReference type="CDD" id="cd01029">
    <property type="entry name" value="TOPRIM_primases"/>
    <property type="match status" value="1"/>
</dbReference>
<dbReference type="Proteomes" id="UP000427769">
    <property type="component" value="Chromosome"/>
</dbReference>
<sequence length="341" mass="37862">MAAKRSAIDTNAIAESLKAALPDPREHIEIRQRKTGGEVAGPCPKCGGEDRFFIRSDDSFMCRQCGLKGGDRISFFQHFYNTDFIGLADRYLDVKTIQKREKARRLDKNIVKKYPYHDEDGRLLFSVIRYEEPGREKTFSQWASSDQRNMKGVRRVIFNLPAVMATDKVLIVEGEKDATKLNAMGMTATTSPMGSSNWKPEYAEYLKGKHLAILPDNDAPGKTYLNAVLKSLDGVAASVRVVRVPVGKDVSDWIQAGAAVEQIRDLINQTPVYDFKEKTAGICVPSKATLEISSSEWADAKLTPKRPGTLNRSLPWLTIPGCVRAKSWASGGTKYPKNNGS</sequence>
<dbReference type="AlphaFoldDB" id="A0A5K7Z2Z9"/>
<feature type="domain" description="DNA primase/helicase Gp4 N-terminal Bacteriophage T7-like" evidence="1">
    <location>
        <begin position="40"/>
        <end position="71"/>
    </location>
</feature>